<dbReference type="Gene3D" id="3.30.70.270">
    <property type="match status" value="1"/>
</dbReference>
<dbReference type="PROSITE" id="PS50883">
    <property type="entry name" value="EAL"/>
    <property type="match status" value="1"/>
</dbReference>
<dbReference type="RefSeq" id="WP_091826943.1">
    <property type="nucleotide sequence ID" value="NZ_FNRJ01000010.1"/>
</dbReference>
<keyword evidence="2" id="KW-0472">Membrane</keyword>
<dbReference type="Proteomes" id="UP000242469">
    <property type="component" value="Unassembled WGS sequence"/>
</dbReference>
<evidence type="ECO:0000256" key="2">
    <source>
        <dbReference type="SAM" id="Phobius"/>
    </source>
</evidence>
<feature type="domain" description="EAL" evidence="5">
    <location>
        <begin position="979"/>
        <end position="1233"/>
    </location>
</feature>
<dbReference type="Pfam" id="PF00563">
    <property type="entry name" value="EAL"/>
    <property type="match status" value="1"/>
</dbReference>
<dbReference type="STRING" id="1122198.SAMN02745729_11044"/>
<evidence type="ECO:0000259" key="4">
    <source>
        <dbReference type="PROSITE" id="PS50113"/>
    </source>
</evidence>
<feature type="transmembrane region" description="Helical" evidence="2">
    <location>
        <begin position="17"/>
        <end position="37"/>
    </location>
</feature>
<dbReference type="InterPro" id="IPR043128">
    <property type="entry name" value="Rev_trsase/Diguanyl_cyclase"/>
</dbReference>
<dbReference type="PANTHER" id="PTHR44757">
    <property type="entry name" value="DIGUANYLATE CYCLASE DGCP"/>
    <property type="match status" value="1"/>
</dbReference>
<dbReference type="Pfam" id="PF01590">
    <property type="entry name" value="GAF"/>
    <property type="match status" value="1"/>
</dbReference>
<dbReference type="PROSITE" id="PS50113">
    <property type="entry name" value="PAC"/>
    <property type="match status" value="2"/>
</dbReference>
<dbReference type="Pfam" id="PF13426">
    <property type="entry name" value="PAS_9"/>
    <property type="match status" value="2"/>
</dbReference>
<dbReference type="InterPro" id="IPR000160">
    <property type="entry name" value="GGDEF_dom"/>
</dbReference>
<dbReference type="InterPro" id="IPR052155">
    <property type="entry name" value="Biofilm_reg_signaling"/>
</dbReference>
<feature type="domain" description="PAC" evidence="4">
    <location>
        <begin position="752"/>
        <end position="804"/>
    </location>
</feature>
<sequence length="1246" mass="141540">MIDMWQHRLSLRQLSRLLMAVVLSMVLVMTGLASVVAKGPEFERVFRESGVMMLLIDPDTGNIVEANDAAAEFYGYPIEQLQQMTIQQINTFTAEQVAEERTLAQAEGRNYFLFRHRLASGEIRTVEVHSRPYRFNEQNLLFSIINDITPGRHEAQDLWHYQERLEAMVDAQVNELKRNRKLQIWLLTGALLIQAVVITALALNIQRRRQLERERRRTTAALELSSERLREAQRIARVGSWELNHINQRFTCSDEMYRLLDLDPSESDSSYRKALSRLHPEDRQRIRAVYSEALRSRKTYEIKHRLLLPGDIVKHVSVCAETLYTPEGEPLQTLGTVQDITEQQLTQQALTALATTFAPLAGDAFYEAVCRHLVDALGLEYAFVARFEKDCERAQVLAGWSDEGIIHRFSYDLHGSPCSDVLKQHQLVCASDIQTKYPEDYMLTDMDAQAYIGSALLDKQQQAVGLMVVMSRKPLLQPQIATNLIQLFVDRVSAEMQRNEAEQLIAQADRYRQVVLKFSSRFINLPLNQIESALDDALCEIGSFFDADRCYLFEYDFERKIASMTLEWCAEGVKPGAHKLQQLPMSEFPNWIALHGRGEPVVIADLEQVPDPFIVEILKSHGTKSMIGQPLMVRGHCTGFIGISSMRHRDKFGSETVALLKLFAELLVSLRRRELHESQLRLSASVFDNANEGIMITNPDGNIVSVNNAFTRTTGYDADEVLGRTPAFLNSDLQGKHFHARMWQALQRDGHWSGEVWNRHKEGELYAVLQKVNAFYDEAGRLQGYVALLSDITTLKLQQKQLEQIAHFDPLTGLPNRTLLADRLQQAMAQANRHGTSIAVLFIDLDGFKAVNDTHSHAVGDQLLVQVARRMKRVMRDEDTLARLGGDEFVAVLQNLEHPDASTPVLERLLQAAAEPVQLDELELAVSASIGVVFYPQQESLDADQLQRQADQAMYQAKQAGKNRYHLFDVERDRAVRDQHESLERIRDALYSEEFRLFYQPKVNMRTGEVIGCEALIRWQHPERGLLPPAAFLPVIENHPMAIELGHWVLCTALDQQVSWKQAGMRLQVSINIDAIHLQHASFVERLDKELQQRPTIQPGDLELEILETTALDDVVQISDIITACQRLGVGFALDDFGTGYSSLTYLKRLPAELLKIDRSFVRDMLDDPDDLAILDGVIRLAQAFRRSVIAEGVETQAHCQALLELGCELGQGYAIARPMPEDELPTWLLKWSEQWQTEAETESAQ</sequence>
<dbReference type="InterPro" id="IPR001633">
    <property type="entry name" value="EAL_dom"/>
</dbReference>
<evidence type="ECO:0000313" key="8">
    <source>
        <dbReference type="Proteomes" id="UP000242469"/>
    </source>
</evidence>
<dbReference type="GO" id="GO:0003824">
    <property type="term" value="F:catalytic activity"/>
    <property type="evidence" value="ECO:0007669"/>
    <property type="project" value="UniProtKB-ARBA"/>
</dbReference>
<reference evidence="8" key="1">
    <citation type="submission" date="2016-10" db="EMBL/GenBank/DDBJ databases">
        <authorList>
            <person name="Varghese N."/>
            <person name="Submissions S."/>
        </authorList>
    </citation>
    <scope>NUCLEOTIDE SEQUENCE [LARGE SCALE GENOMIC DNA]</scope>
    <source>
        <strain evidence="8">DSM 11526</strain>
    </source>
</reference>
<keyword evidence="8" id="KW-1185">Reference proteome</keyword>
<dbReference type="FunFam" id="3.30.70.270:FF:000001">
    <property type="entry name" value="Diguanylate cyclase domain protein"/>
    <property type="match status" value="1"/>
</dbReference>
<comment type="cofactor">
    <cofactor evidence="1">
        <name>Mg(2+)</name>
        <dbReference type="ChEBI" id="CHEBI:18420"/>
    </cofactor>
</comment>
<dbReference type="InterPro" id="IPR013655">
    <property type="entry name" value="PAS_fold_3"/>
</dbReference>
<dbReference type="SUPFAM" id="SSF141868">
    <property type="entry name" value="EAL domain-like"/>
    <property type="match status" value="1"/>
</dbReference>
<feature type="transmembrane region" description="Helical" evidence="2">
    <location>
        <begin position="184"/>
        <end position="205"/>
    </location>
</feature>
<dbReference type="SMART" id="SM00086">
    <property type="entry name" value="PAC"/>
    <property type="match status" value="3"/>
</dbReference>
<dbReference type="Gene3D" id="3.20.20.450">
    <property type="entry name" value="EAL domain"/>
    <property type="match status" value="1"/>
</dbReference>
<dbReference type="EMBL" id="FNRJ01000010">
    <property type="protein sequence ID" value="SEA92329.1"/>
    <property type="molecule type" value="Genomic_DNA"/>
</dbReference>
<dbReference type="InterPro" id="IPR035919">
    <property type="entry name" value="EAL_sf"/>
</dbReference>
<dbReference type="SMART" id="SM00267">
    <property type="entry name" value="GGDEF"/>
    <property type="match status" value="1"/>
</dbReference>
<feature type="domain" description="PAS" evidence="3">
    <location>
        <begin position="679"/>
        <end position="725"/>
    </location>
</feature>
<dbReference type="SMART" id="SM00091">
    <property type="entry name" value="PAS"/>
    <property type="match status" value="3"/>
</dbReference>
<dbReference type="InterPro" id="IPR029016">
    <property type="entry name" value="GAF-like_dom_sf"/>
</dbReference>
<keyword evidence="2" id="KW-0812">Transmembrane</keyword>
<dbReference type="SUPFAM" id="SSF55073">
    <property type="entry name" value="Nucleotide cyclase"/>
    <property type="match status" value="1"/>
</dbReference>
<dbReference type="Pfam" id="PF08447">
    <property type="entry name" value="PAS_3"/>
    <property type="match status" value="1"/>
</dbReference>
<dbReference type="PANTHER" id="PTHR44757:SF2">
    <property type="entry name" value="BIOFILM ARCHITECTURE MAINTENANCE PROTEIN MBAA"/>
    <property type="match status" value="1"/>
</dbReference>
<dbReference type="NCBIfam" id="TIGR00254">
    <property type="entry name" value="GGDEF"/>
    <property type="match status" value="1"/>
</dbReference>
<dbReference type="PROSITE" id="PS50887">
    <property type="entry name" value="GGDEF"/>
    <property type="match status" value="1"/>
</dbReference>
<dbReference type="CDD" id="cd00130">
    <property type="entry name" value="PAS"/>
    <property type="match status" value="3"/>
</dbReference>
<keyword evidence="2" id="KW-1133">Transmembrane helix</keyword>
<dbReference type="PROSITE" id="PS50112">
    <property type="entry name" value="PAS"/>
    <property type="match status" value="1"/>
</dbReference>
<name>A0A1H4F508_9GAMM</name>
<dbReference type="InterPro" id="IPR029787">
    <property type="entry name" value="Nucleotide_cyclase"/>
</dbReference>
<feature type="domain" description="PAC" evidence="4">
    <location>
        <begin position="300"/>
        <end position="352"/>
    </location>
</feature>
<dbReference type="NCBIfam" id="TIGR00229">
    <property type="entry name" value="sensory_box"/>
    <property type="match status" value="2"/>
</dbReference>
<evidence type="ECO:0000259" key="3">
    <source>
        <dbReference type="PROSITE" id="PS50112"/>
    </source>
</evidence>
<dbReference type="Gene3D" id="3.30.450.20">
    <property type="entry name" value="PAS domain"/>
    <property type="match status" value="3"/>
</dbReference>
<accession>A0A1H4F508</accession>
<dbReference type="Gene3D" id="2.10.70.100">
    <property type="match status" value="1"/>
</dbReference>
<dbReference type="Gene3D" id="3.30.450.40">
    <property type="match status" value="2"/>
</dbReference>
<dbReference type="InterPro" id="IPR000014">
    <property type="entry name" value="PAS"/>
</dbReference>
<dbReference type="SUPFAM" id="SSF55781">
    <property type="entry name" value="GAF domain-like"/>
    <property type="match status" value="2"/>
</dbReference>
<evidence type="ECO:0000259" key="6">
    <source>
        <dbReference type="PROSITE" id="PS50887"/>
    </source>
</evidence>
<evidence type="ECO:0000259" key="5">
    <source>
        <dbReference type="PROSITE" id="PS50883"/>
    </source>
</evidence>
<gene>
    <name evidence="7" type="ORF">SAMN02745729_11044</name>
</gene>
<dbReference type="SMART" id="SM00052">
    <property type="entry name" value="EAL"/>
    <property type="match status" value="1"/>
</dbReference>
<dbReference type="AlphaFoldDB" id="A0A1H4F508"/>
<protein>
    <submittedName>
        <fullName evidence="7">PAS domain S-box-containing protein/diguanylate cyclase (GGDEF) domain-containing protein</fullName>
    </submittedName>
</protein>
<proteinExistence type="predicted"/>
<feature type="domain" description="GGDEF" evidence="6">
    <location>
        <begin position="836"/>
        <end position="970"/>
    </location>
</feature>
<dbReference type="InterPro" id="IPR003018">
    <property type="entry name" value="GAF"/>
</dbReference>
<dbReference type="CDD" id="cd01948">
    <property type="entry name" value="EAL"/>
    <property type="match status" value="1"/>
</dbReference>
<evidence type="ECO:0000256" key="1">
    <source>
        <dbReference type="ARBA" id="ARBA00001946"/>
    </source>
</evidence>
<organism evidence="7 8">
    <name type="scientific">Marinobacterium iners DSM 11526</name>
    <dbReference type="NCBI Taxonomy" id="1122198"/>
    <lineage>
        <taxon>Bacteria</taxon>
        <taxon>Pseudomonadati</taxon>
        <taxon>Pseudomonadota</taxon>
        <taxon>Gammaproteobacteria</taxon>
        <taxon>Oceanospirillales</taxon>
        <taxon>Oceanospirillaceae</taxon>
        <taxon>Marinobacterium</taxon>
    </lineage>
</organism>
<evidence type="ECO:0000313" key="7">
    <source>
        <dbReference type="EMBL" id="SEA92329.1"/>
    </source>
</evidence>
<dbReference type="OrthoDB" id="9176779at2"/>
<dbReference type="InterPro" id="IPR001610">
    <property type="entry name" value="PAC"/>
</dbReference>
<dbReference type="CDD" id="cd01949">
    <property type="entry name" value="GGDEF"/>
    <property type="match status" value="1"/>
</dbReference>
<dbReference type="SUPFAM" id="SSF55785">
    <property type="entry name" value="PYP-like sensor domain (PAS domain)"/>
    <property type="match status" value="3"/>
</dbReference>
<dbReference type="InterPro" id="IPR000700">
    <property type="entry name" value="PAS-assoc_C"/>
</dbReference>
<dbReference type="InterPro" id="IPR035965">
    <property type="entry name" value="PAS-like_dom_sf"/>
</dbReference>
<dbReference type="Pfam" id="PF00990">
    <property type="entry name" value="GGDEF"/>
    <property type="match status" value="1"/>
</dbReference>
<dbReference type="SMART" id="SM00065">
    <property type="entry name" value="GAF"/>
    <property type="match status" value="2"/>
</dbReference>